<dbReference type="AlphaFoldDB" id="A0A0B2BEP4"/>
<sequence length="274" mass="29392">MITTGTTTYPVVSPDGTTIDVHVRGDGRPVVIVHGTTSTHRSWDAFVDALDGRVRTYVLDRRGRLGSTDTEPYAFAREVDDLVAVVADVAEREGCDVDVFGHSYGGAIAFLAAPRCGRLRRLMLYEGWPTPDRADREVDEELLRAIEAPLAAGHPDEALRVFYRRMVRMTDAELDAVAADPAWPARVSTAATIPRELRAFGELAFDPAAAAAIRVPTLLLVGADSPDAIAADPDVVAAAIPDARIQLLPGQTHMAHVAGPDLLADAIVTFLHAV</sequence>
<comment type="caution">
    <text evidence="3">The sequence shown here is derived from an EMBL/GenBank/DDBJ whole genome shotgun (WGS) entry which is preliminary data.</text>
</comment>
<keyword evidence="1 3" id="KW-0378">Hydrolase</keyword>
<dbReference type="Pfam" id="PF12697">
    <property type="entry name" value="Abhydrolase_6"/>
    <property type="match status" value="1"/>
</dbReference>
<gene>
    <name evidence="3" type="ORF">CLV56_3967</name>
</gene>
<dbReference type="GO" id="GO:0016787">
    <property type="term" value="F:hydrolase activity"/>
    <property type="evidence" value="ECO:0007669"/>
    <property type="project" value="UniProtKB-KW"/>
</dbReference>
<dbReference type="EMBL" id="PGEZ01000003">
    <property type="protein sequence ID" value="PJJ48263.1"/>
    <property type="molecule type" value="Genomic_DNA"/>
</dbReference>
<accession>A0A0B2BEP4</accession>
<evidence type="ECO:0000256" key="1">
    <source>
        <dbReference type="ARBA" id="ARBA00022801"/>
    </source>
</evidence>
<dbReference type="OrthoDB" id="63519at2"/>
<evidence type="ECO:0000313" key="4">
    <source>
        <dbReference type="Proteomes" id="UP000230842"/>
    </source>
</evidence>
<name>A0A0B2BEP4_9ACTN</name>
<dbReference type="GO" id="GO:0016020">
    <property type="term" value="C:membrane"/>
    <property type="evidence" value="ECO:0007669"/>
    <property type="project" value="TreeGrafter"/>
</dbReference>
<protein>
    <submittedName>
        <fullName evidence="3">Alpha-beta hydrolase superfamily lysophospholipase</fullName>
    </submittedName>
</protein>
<dbReference type="Gene3D" id="3.40.50.1820">
    <property type="entry name" value="alpha/beta hydrolase"/>
    <property type="match status" value="1"/>
</dbReference>
<organism evidence="3 4">
    <name type="scientific">Mumia flava</name>
    <dbReference type="NCBI Taxonomy" id="1348852"/>
    <lineage>
        <taxon>Bacteria</taxon>
        <taxon>Bacillati</taxon>
        <taxon>Actinomycetota</taxon>
        <taxon>Actinomycetes</taxon>
        <taxon>Propionibacteriales</taxon>
        <taxon>Nocardioidaceae</taxon>
        <taxon>Mumia</taxon>
    </lineage>
</organism>
<keyword evidence="4" id="KW-1185">Reference proteome</keyword>
<proteinExistence type="predicted"/>
<dbReference type="InterPro" id="IPR029058">
    <property type="entry name" value="AB_hydrolase_fold"/>
</dbReference>
<dbReference type="PANTHER" id="PTHR43798">
    <property type="entry name" value="MONOACYLGLYCEROL LIPASE"/>
    <property type="match status" value="1"/>
</dbReference>
<dbReference type="InterPro" id="IPR050266">
    <property type="entry name" value="AB_hydrolase_sf"/>
</dbReference>
<dbReference type="SUPFAM" id="SSF53474">
    <property type="entry name" value="alpha/beta-Hydrolases"/>
    <property type="match status" value="1"/>
</dbReference>
<dbReference type="PANTHER" id="PTHR43798:SF31">
    <property type="entry name" value="AB HYDROLASE SUPERFAMILY PROTEIN YCLE"/>
    <property type="match status" value="1"/>
</dbReference>
<feature type="domain" description="AB hydrolase-1" evidence="2">
    <location>
        <begin position="30"/>
        <end position="266"/>
    </location>
</feature>
<evidence type="ECO:0000313" key="3">
    <source>
        <dbReference type="EMBL" id="PJJ48263.1"/>
    </source>
</evidence>
<dbReference type="RefSeq" id="WP_039355814.1">
    <property type="nucleotide sequence ID" value="NZ_PGEZ01000003.1"/>
</dbReference>
<evidence type="ECO:0000259" key="2">
    <source>
        <dbReference type="Pfam" id="PF12697"/>
    </source>
</evidence>
<reference evidence="3 4" key="1">
    <citation type="submission" date="2017-11" db="EMBL/GenBank/DDBJ databases">
        <title>Genomic Encyclopedia of Archaeal and Bacterial Type Strains, Phase II (KMG-II): From Individual Species to Whole Genera.</title>
        <authorList>
            <person name="Goeker M."/>
        </authorList>
    </citation>
    <scope>NUCLEOTIDE SEQUENCE [LARGE SCALE GENOMIC DNA]</scope>
    <source>
        <strain evidence="3 4">DSM 27763</strain>
    </source>
</reference>
<dbReference type="InterPro" id="IPR000073">
    <property type="entry name" value="AB_hydrolase_1"/>
</dbReference>
<dbReference type="Proteomes" id="UP000230842">
    <property type="component" value="Unassembled WGS sequence"/>
</dbReference>